<dbReference type="GO" id="GO:0035556">
    <property type="term" value="P:intracellular signal transduction"/>
    <property type="evidence" value="ECO:0007669"/>
    <property type="project" value="TreeGrafter"/>
</dbReference>
<dbReference type="PANTHER" id="PTHR24346:SF110">
    <property type="entry name" value="NON-SPECIFIC SERINE_THREONINE PROTEIN KINASE"/>
    <property type="match status" value="1"/>
</dbReference>
<evidence type="ECO:0000256" key="1">
    <source>
        <dbReference type="ARBA" id="ARBA00022741"/>
    </source>
</evidence>
<keyword evidence="2" id="KW-0067">ATP-binding</keyword>
<gene>
    <name evidence="3" type="ORF">SMRZ_LOCUS12791</name>
</gene>
<dbReference type="Pfam" id="PF00069">
    <property type="entry name" value="Pkinase"/>
    <property type="match status" value="1"/>
</dbReference>
<keyword evidence="4" id="KW-1185">Reference proteome</keyword>
<dbReference type="Proteomes" id="UP000277204">
    <property type="component" value="Unassembled WGS sequence"/>
</dbReference>
<accession>A0A183M9R6</accession>
<dbReference type="InterPro" id="IPR008271">
    <property type="entry name" value="Ser/Thr_kinase_AS"/>
</dbReference>
<proteinExistence type="predicted"/>
<dbReference type="GO" id="GO:0005737">
    <property type="term" value="C:cytoplasm"/>
    <property type="evidence" value="ECO:0007669"/>
    <property type="project" value="TreeGrafter"/>
</dbReference>
<dbReference type="GO" id="GO:0005524">
    <property type="term" value="F:ATP binding"/>
    <property type="evidence" value="ECO:0007669"/>
    <property type="project" value="UniProtKB-KW"/>
</dbReference>
<evidence type="ECO:0000313" key="4">
    <source>
        <dbReference type="Proteomes" id="UP000277204"/>
    </source>
</evidence>
<dbReference type="AlphaFoldDB" id="A0A183M9R6"/>
<dbReference type="InterPro" id="IPR000719">
    <property type="entry name" value="Prot_kinase_dom"/>
</dbReference>
<dbReference type="InterPro" id="IPR011009">
    <property type="entry name" value="Kinase-like_dom_sf"/>
</dbReference>
<evidence type="ECO:0000256" key="2">
    <source>
        <dbReference type="ARBA" id="ARBA00022840"/>
    </source>
</evidence>
<keyword evidence="1" id="KW-0547">Nucleotide-binding</keyword>
<sequence length="60" mass="6604">MYGDEFHSAECSTMIGSIAIYHRDLKPENLLLDDQLNIRVADFGMASLQPEGSLLETSCG</sequence>
<dbReference type="Gene3D" id="1.10.510.10">
    <property type="entry name" value="Transferase(Phosphotransferase) domain 1"/>
    <property type="match status" value="1"/>
</dbReference>
<dbReference type="PANTHER" id="PTHR24346">
    <property type="entry name" value="MAP/MICROTUBULE AFFINITY-REGULATING KINASE"/>
    <property type="match status" value="1"/>
</dbReference>
<evidence type="ECO:0000313" key="3">
    <source>
        <dbReference type="EMBL" id="VDP02093.1"/>
    </source>
</evidence>
<dbReference type="STRING" id="48269.A0A183M9R6"/>
<name>A0A183M9R6_9TREM</name>
<organism evidence="3 4">
    <name type="scientific">Schistosoma margrebowiei</name>
    <dbReference type="NCBI Taxonomy" id="48269"/>
    <lineage>
        <taxon>Eukaryota</taxon>
        <taxon>Metazoa</taxon>
        <taxon>Spiralia</taxon>
        <taxon>Lophotrochozoa</taxon>
        <taxon>Platyhelminthes</taxon>
        <taxon>Trematoda</taxon>
        <taxon>Digenea</taxon>
        <taxon>Strigeidida</taxon>
        <taxon>Schistosomatoidea</taxon>
        <taxon>Schistosomatidae</taxon>
        <taxon>Schistosoma</taxon>
    </lineage>
</organism>
<dbReference type="SUPFAM" id="SSF56112">
    <property type="entry name" value="Protein kinase-like (PK-like)"/>
    <property type="match status" value="1"/>
</dbReference>
<dbReference type="PROSITE" id="PS00108">
    <property type="entry name" value="PROTEIN_KINASE_ST"/>
    <property type="match status" value="1"/>
</dbReference>
<protein>
    <submittedName>
        <fullName evidence="3">Uncharacterized protein</fullName>
    </submittedName>
</protein>
<dbReference type="GO" id="GO:0004674">
    <property type="term" value="F:protein serine/threonine kinase activity"/>
    <property type="evidence" value="ECO:0007669"/>
    <property type="project" value="TreeGrafter"/>
</dbReference>
<dbReference type="EMBL" id="UZAI01008467">
    <property type="protein sequence ID" value="VDP02093.1"/>
    <property type="molecule type" value="Genomic_DNA"/>
</dbReference>
<dbReference type="PROSITE" id="PS50011">
    <property type="entry name" value="PROTEIN_KINASE_DOM"/>
    <property type="match status" value="1"/>
</dbReference>
<reference evidence="3 4" key="1">
    <citation type="submission" date="2018-11" db="EMBL/GenBank/DDBJ databases">
        <authorList>
            <consortium name="Pathogen Informatics"/>
        </authorList>
    </citation>
    <scope>NUCLEOTIDE SEQUENCE [LARGE SCALE GENOMIC DNA]</scope>
    <source>
        <strain evidence="3 4">Zambia</strain>
    </source>
</reference>